<comment type="subcellular location">
    <subcellularLocation>
        <location evidence="1">Cell envelope</location>
    </subcellularLocation>
</comment>
<keyword evidence="7 8" id="KW-0002">3D-structure</keyword>
<evidence type="ECO:0007829" key="8">
    <source>
        <dbReference type="PDB" id="5DH1"/>
    </source>
</evidence>
<dbReference type="PDB" id="5DH2">
    <property type="method" value="X-ray"/>
    <property type="resolution" value="2.59 A"/>
    <property type="chains" value="A/B=87-361"/>
</dbReference>
<dbReference type="SUPFAM" id="SSF53807">
    <property type="entry name" value="Helical backbone' metal receptor"/>
    <property type="match status" value="1"/>
</dbReference>
<dbReference type="PDB" id="5DH0">
    <property type="method" value="X-ray"/>
    <property type="resolution" value="2.44 A"/>
    <property type="chains" value="A/B=87-361"/>
</dbReference>
<evidence type="ECO:0007829" key="7">
    <source>
        <dbReference type="PDB" id="5DH0"/>
    </source>
</evidence>
<dbReference type="InterPro" id="IPR051313">
    <property type="entry name" value="Bact_iron-sidero_bind"/>
</dbReference>
<name>Q47NS2_THEFY</name>
<dbReference type="Pfam" id="PF01497">
    <property type="entry name" value="Peripla_BP_2"/>
    <property type="match status" value="1"/>
</dbReference>
<evidence type="ECO:0000256" key="2">
    <source>
        <dbReference type="ARBA" id="ARBA00008814"/>
    </source>
</evidence>
<dbReference type="EvolutionaryTrace" id="Q47NS2"/>
<dbReference type="PDB" id="5DH1">
    <property type="method" value="X-ray"/>
    <property type="resolution" value="2.84 A"/>
    <property type="chains" value="A/B/C/D=87-361"/>
</dbReference>
<evidence type="ECO:0000259" key="5">
    <source>
        <dbReference type="PROSITE" id="PS50983"/>
    </source>
</evidence>
<proteinExistence type="evidence at protein level"/>
<evidence type="ECO:0000256" key="1">
    <source>
        <dbReference type="ARBA" id="ARBA00004196"/>
    </source>
</evidence>
<comment type="similarity">
    <text evidence="2">Belongs to the bacterial solute-binding protein 8 family.</text>
</comment>
<dbReference type="PROSITE" id="PS50983">
    <property type="entry name" value="FE_B12_PBP"/>
    <property type="match status" value="1"/>
</dbReference>
<reference evidence="7 8" key="2">
    <citation type="journal article" date="2016" name="Proteins">
        <title>Structure and functional analysis of the siderophore periplasmic binding protein from the fuscachelin gene cluster of Thermobifida fusca.</title>
        <authorList>
            <person name="Li K."/>
            <person name="Bruner S.D."/>
        </authorList>
    </citation>
    <scope>X-RAY CRYSTALLOGRAPHY (2.44 ANGSTROMS) OF 87-361</scope>
</reference>
<dbReference type="KEGG" id="tfu:Tfu_1864"/>
<sequence length="361" mass="39206">MGLGKPSTTLYRSLRQGLPNLIVVVGHWPPTRRKRSRVQQKALRSGLVLGAGALALSLTLTACGDAQEAADTPAQGDTVTVETDYGTVEIPADPQRIVALEFGTEVVLEAGIEPVGVIEPVATLYTAEEFEQLSTYPVVQSASLEINMEAIAEAQPDLIIGGVRVESHDEYVGIREDLEKIAPTVFFDFDGAGSGLRNMTLELSRVVGDGERAEAEQQRFEERVEEISTAYADQLADTTFALVFGVDGEFAVVNTNAWGGEILHTLGAKQSKAQQPAGENFAAFYSYEEIDELSDADVIFYETDAQENPDPFTEALLEQKLWQSLPAVEAGQVHPLRYSAARTYAQANIVLDQIEEVLKGL</sequence>
<dbReference type="EMBL" id="CP000088">
    <property type="protein sequence ID" value="AAZ55897.1"/>
    <property type="molecule type" value="Genomic_DNA"/>
</dbReference>
<dbReference type="InterPro" id="IPR002491">
    <property type="entry name" value="ABC_transptr_periplasmic_BD"/>
</dbReference>
<gene>
    <name evidence="6" type="ordered locus">Tfu_1864</name>
</gene>
<dbReference type="PANTHER" id="PTHR30532">
    <property type="entry name" value="IRON III DICITRATE-BINDING PERIPLASMIC PROTEIN"/>
    <property type="match status" value="1"/>
</dbReference>
<reference evidence="6" key="1">
    <citation type="submission" date="2005-07" db="EMBL/GenBank/DDBJ databases">
        <title>Complete sequence of Thermobifida fusca YX.</title>
        <authorList>
            <consortium name="US DOE Joint Genome Institute"/>
            <person name="Copeland A."/>
            <person name="Lucas S."/>
            <person name="Lapidus A."/>
            <person name="Barry K."/>
            <person name="Detter J.C."/>
            <person name="Glavina T."/>
            <person name="Hammon N."/>
            <person name="Israni S."/>
            <person name="Pitluck S."/>
            <person name="Di Bartolo G."/>
            <person name="Chain P."/>
            <person name="Schmutz J."/>
            <person name="Larimer F."/>
            <person name="Land M."/>
            <person name="Lykidis A."/>
            <person name="Richardson P."/>
        </authorList>
    </citation>
    <scope>NUCLEOTIDE SEQUENCE</scope>
    <source>
        <strain evidence="6">YX</strain>
    </source>
</reference>
<feature type="domain" description="Fe/B12 periplasmic-binding" evidence="5">
    <location>
        <begin position="95"/>
        <end position="361"/>
    </location>
</feature>
<protein>
    <submittedName>
        <fullName evidence="6">Similar to iron(III) dicitrate transport permease RBL00804</fullName>
    </submittedName>
</protein>
<dbReference type="Gene3D" id="3.40.50.1980">
    <property type="entry name" value="Nitrogenase molybdenum iron protein domain"/>
    <property type="match status" value="2"/>
</dbReference>
<dbReference type="eggNOG" id="COG0614">
    <property type="taxonomic scope" value="Bacteria"/>
</dbReference>
<dbReference type="PDBsum" id="5DH2"/>
<dbReference type="HOGENOM" id="CLU_038034_0_3_11"/>
<dbReference type="SMR" id="Q47NS2"/>
<keyword evidence="4" id="KW-0732">Signal</keyword>
<dbReference type="STRING" id="269800.Tfu_1864"/>
<organism evidence="6">
    <name type="scientific">Thermobifida fusca (strain YX)</name>
    <dbReference type="NCBI Taxonomy" id="269800"/>
    <lineage>
        <taxon>Bacteria</taxon>
        <taxon>Bacillati</taxon>
        <taxon>Actinomycetota</taxon>
        <taxon>Actinomycetes</taxon>
        <taxon>Streptosporangiales</taxon>
        <taxon>Nocardiopsidaceae</taxon>
        <taxon>Thermobifida</taxon>
    </lineage>
</organism>
<dbReference type="PANTHER" id="PTHR30532:SF25">
    <property type="entry name" value="IRON(III) DICITRATE-BINDING PERIPLASMIC PROTEIN"/>
    <property type="match status" value="1"/>
</dbReference>
<dbReference type="AlphaFoldDB" id="Q47NS2"/>
<dbReference type="PDBsum" id="5DH0"/>
<evidence type="ECO:0000313" key="6">
    <source>
        <dbReference type="EMBL" id="AAZ55897.1"/>
    </source>
</evidence>
<dbReference type="PDBsum" id="5DH1"/>
<keyword evidence="3" id="KW-0813">Transport</keyword>
<evidence type="ECO:0000256" key="3">
    <source>
        <dbReference type="ARBA" id="ARBA00022448"/>
    </source>
</evidence>
<evidence type="ECO:0000256" key="4">
    <source>
        <dbReference type="ARBA" id="ARBA00022729"/>
    </source>
</evidence>
<accession>Q47NS2</accession>
<dbReference type="GO" id="GO:1901678">
    <property type="term" value="P:iron coordination entity transport"/>
    <property type="evidence" value="ECO:0007669"/>
    <property type="project" value="UniProtKB-ARBA"/>
</dbReference>
<dbReference type="GO" id="GO:0030288">
    <property type="term" value="C:outer membrane-bounded periplasmic space"/>
    <property type="evidence" value="ECO:0007669"/>
    <property type="project" value="TreeGrafter"/>
</dbReference>